<feature type="transmembrane region" description="Helical" evidence="4">
    <location>
        <begin position="77"/>
        <end position="97"/>
    </location>
</feature>
<protein>
    <recommendedName>
        <fullName evidence="4">Copper transport protein</fullName>
    </recommendedName>
</protein>
<dbReference type="GO" id="GO:0005375">
    <property type="term" value="F:copper ion transmembrane transporter activity"/>
    <property type="evidence" value="ECO:0007669"/>
    <property type="project" value="UniProtKB-UniRule"/>
</dbReference>
<keyword evidence="4" id="KW-0186">Copper</keyword>
<evidence type="ECO:0000313" key="6">
    <source>
        <dbReference type="Proteomes" id="UP001432322"/>
    </source>
</evidence>
<evidence type="ECO:0000256" key="4">
    <source>
        <dbReference type="RuleBase" id="RU367022"/>
    </source>
</evidence>
<evidence type="ECO:0000256" key="1">
    <source>
        <dbReference type="ARBA" id="ARBA00022692"/>
    </source>
</evidence>
<name>A0AAV5VXG4_9BILA</name>
<comment type="caution">
    <text evidence="5">The sequence shown here is derived from an EMBL/GenBank/DDBJ whole genome shotgun (WGS) entry which is preliminary data.</text>
</comment>
<dbReference type="EMBL" id="BTSY01000004">
    <property type="protein sequence ID" value="GMT22632.1"/>
    <property type="molecule type" value="Genomic_DNA"/>
</dbReference>
<dbReference type="PANTHER" id="PTHR12483:SF30">
    <property type="entry name" value="COPPER TRANSPORT PROTEIN"/>
    <property type="match status" value="1"/>
</dbReference>
<feature type="transmembrane region" description="Helical" evidence="4">
    <location>
        <begin position="103"/>
        <end position="123"/>
    </location>
</feature>
<keyword evidence="4" id="KW-0187">Copper transport</keyword>
<comment type="subcellular location">
    <subcellularLocation>
        <location evidence="4">Membrane</location>
        <topology evidence="4">Multi-pass membrane protein</topology>
    </subcellularLocation>
</comment>
<keyword evidence="4" id="KW-0813">Transport</keyword>
<accession>A0AAV5VXG4</accession>
<dbReference type="PANTHER" id="PTHR12483">
    <property type="entry name" value="SOLUTE CARRIER FAMILY 31 COPPER TRANSPORTERS"/>
    <property type="match status" value="1"/>
</dbReference>
<reference evidence="5" key="1">
    <citation type="submission" date="2023-10" db="EMBL/GenBank/DDBJ databases">
        <title>Genome assembly of Pristionchus species.</title>
        <authorList>
            <person name="Yoshida K."/>
            <person name="Sommer R.J."/>
        </authorList>
    </citation>
    <scope>NUCLEOTIDE SEQUENCE</scope>
    <source>
        <strain evidence="5">RS5133</strain>
    </source>
</reference>
<dbReference type="GO" id="GO:0016020">
    <property type="term" value="C:membrane"/>
    <property type="evidence" value="ECO:0007669"/>
    <property type="project" value="UniProtKB-SubCell"/>
</dbReference>
<comment type="similarity">
    <text evidence="4">Belongs to the copper transporter (Ctr) (TC 1.A.56) family. SLC31A subfamily.</text>
</comment>
<proteinExistence type="inferred from homology"/>
<keyword evidence="3 4" id="KW-0472">Membrane</keyword>
<organism evidence="5 6">
    <name type="scientific">Pristionchus fissidentatus</name>
    <dbReference type="NCBI Taxonomy" id="1538716"/>
    <lineage>
        <taxon>Eukaryota</taxon>
        <taxon>Metazoa</taxon>
        <taxon>Ecdysozoa</taxon>
        <taxon>Nematoda</taxon>
        <taxon>Chromadorea</taxon>
        <taxon>Rhabditida</taxon>
        <taxon>Rhabditina</taxon>
        <taxon>Diplogasteromorpha</taxon>
        <taxon>Diplogasteroidea</taxon>
        <taxon>Neodiplogasteridae</taxon>
        <taxon>Pristionchus</taxon>
    </lineage>
</organism>
<dbReference type="Proteomes" id="UP001432322">
    <property type="component" value="Unassembled WGS sequence"/>
</dbReference>
<dbReference type="InterPro" id="IPR007274">
    <property type="entry name" value="Cop_transporter"/>
</dbReference>
<evidence type="ECO:0000256" key="2">
    <source>
        <dbReference type="ARBA" id="ARBA00022989"/>
    </source>
</evidence>
<dbReference type="AlphaFoldDB" id="A0AAV5VXG4"/>
<feature type="transmembrane region" description="Helical" evidence="4">
    <location>
        <begin position="37"/>
        <end position="56"/>
    </location>
</feature>
<keyword evidence="6" id="KW-1185">Reference proteome</keyword>
<keyword evidence="2 4" id="KW-1133">Transmembrane helix</keyword>
<evidence type="ECO:0000256" key="3">
    <source>
        <dbReference type="ARBA" id="ARBA00023136"/>
    </source>
</evidence>
<keyword evidence="4" id="KW-0406">Ion transport</keyword>
<sequence>MSHGGMDMAAAPMAGMVVHFGHDETIMFDFWKTSSPWGIVLSCVILAALSVIKESVRVLRTAYAKSTERSRNAFSRVVDAVLHAVTMFISYTLMVIFMNLNVWLSITIVIAEVLCHAISSYLSQMGRFDCFEK</sequence>
<dbReference type="Pfam" id="PF04145">
    <property type="entry name" value="Ctr"/>
    <property type="match status" value="1"/>
</dbReference>
<evidence type="ECO:0000313" key="5">
    <source>
        <dbReference type="EMBL" id="GMT22632.1"/>
    </source>
</evidence>
<gene>
    <name evidence="5" type="ORF">PFISCL1PPCAC_13929</name>
</gene>
<keyword evidence="1 4" id="KW-0812">Transmembrane</keyword>